<dbReference type="GO" id="GO:0004076">
    <property type="term" value="F:biotin synthase activity"/>
    <property type="evidence" value="ECO:0007669"/>
    <property type="project" value="UniProtKB-UniRule"/>
</dbReference>
<name>A0A848D1C6_ANEAE</name>
<organism evidence="19 20">
    <name type="scientific">Aneurinibacillus aneurinilyticus</name>
    <name type="common">Bacillus aneurinolyticus</name>
    <dbReference type="NCBI Taxonomy" id="1391"/>
    <lineage>
        <taxon>Bacteria</taxon>
        <taxon>Bacillati</taxon>
        <taxon>Bacillota</taxon>
        <taxon>Bacilli</taxon>
        <taxon>Bacillales</taxon>
        <taxon>Paenibacillaceae</taxon>
        <taxon>Aneurinibacillus group</taxon>
        <taxon>Aneurinibacillus</taxon>
    </lineage>
</organism>
<dbReference type="PANTHER" id="PTHR22976:SF2">
    <property type="entry name" value="BIOTIN SYNTHASE, MITOCHONDRIAL"/>
    <property type="match status" value="1"/>
</dbReference>
<comment type="pathway">
    <text evidence="1 16">Cofactor biosynthesis; biotin biosynthesis; biotin from 7,8-diaminononanoate: step 2/2.</text>
</comment>
<protein>
    <recommendedName>
        <fullName evidence="15 16">Biotin synthase</fullName>
        <ecNumber evidence="4 16">2.8.1.6</ecNumber>
    </recommendedName>
</protein>
<dbReference type="InterPro" id="IPR024177">
    <property type="entry name" value="Biotin_synthase"/>
</dbReference>
<dbReference type="AlphaFoldDB" id="A0A848D1C6"/>
<dbReference type="CDD" id="cd01335">
    <property type="entry name" value="Radical_SAM"/>
    <property type="match status" value="1"/>
</dbReference>
<evidence type="ECO:0000256" key="16">
    <source>
        <dbReference type="HAMAP-Rule" id="MF_01694"/>
    </source>
</evidence>
<dbReference type="SFLD" id="SFLDG01060">
    <property type="entry name" value="BATS_domain_containing"/>
    <property type="match status" value="1"/>
</dbReference>
<dbReference type="PIRSF" id="PIRSF001619">
    <property type="entry name" value="Biotin_synth"/>
    <property type="match status" value="1"/>
</dbReference>
<dbReference type="SUPFAM" id="SSF102114">
    <property type="entry name" value="Radical SAM enzymes"/>
    <property type="match status" value="1"/>
</dbReference>
<evidence type="ECO:0000256" key="10">
    <source>
        <dbReference type="ARBA" id="ARBA00022756"/>
    </source>
</evidence>
<dbReference type="FunFam" id="3.20.20.70:FF:000026">
    <property type="entry name" value="Biotin synthase"/>
    <property type="match status" value="1"/>
</dbReference>
<dbReference type="Pfam" id="PF04055">
    <property type="entry name" value="Radical_SAM"/>
    <property type="match status" value="1"/>
</dbReference>
<evidence type="ECO:0000256" key="8">
    <source>
        <dbReference type="ARBA" id="ARBA00022714"/>
    </source>
</evidence>
<sequence length="350" mass="38491">MQTPVLETKPKTDWETLAEEVLAGKKLTKEEALSILQAPDTEVLALLQGAYRIRSHYYGNKVKLNMIINAKSGLCPEDCGYCSQSIVSNAPIEKYPQLSKDVLVDGAAKAKESKAGTYCIVMSGRRPTDKEVDNVAEAVREIKEQHNMKICACLGLITPNQAAKLKEAGVDRFNHNINTSASNHTNITSTHTYDDRIDTLNNVKKAGMSPCSGVILGMGESDEEIVEMAYALYEIDADSIPVNFLNAIPGTPLESMKKLGAIKCLKALALFRYINPTKEIRISGGREVNLRHLQPMGLYAANSIFVGDYLTTDGQRTQWDHEMIEDLGFEIEDCAFDSEPPSINADISTV</sequence>
<accession>A0A848D1C6</accession>
<dbReference type="SMART" id="SM00729">
    <property type="entry name" value="Elp3"/>
    <property type="match status" value="1"/>
</dbReference>
<dbReference type="InterPro" id="IPR007197">
    <property type="entry name" value="rSAM"/>
</dbReference>
<evidence type="ECO:0000256" key="12">
    <source>
        <dbReference type="ARBA" id="ARBA00023014"/>
    </source>
</evidence>
<keyword evidence="10 16" id="KW-0093">Biotin biosynthesis</keyword>
<dbReference type="InterPro" id="IPR010722">
    <property type="entry name" value="BATS_dom"/>
</dbReference>
<comment type="cofactor">
    <cofactor evidence="16 17">
        <name>[4Fe-4S] cluster</name>
        <dbReference type="ChEBI" id="CHEBI:49883"/>
    </cofactor>
    <text evidence="16 17">Binds 1 [4Fe-4S] cluster. The cluster is coordinated with 3 cysteines and an exchangeable S-adenosyl-L-methionine.</text>
</comment>
<comment type="caution">
    <text evidence="19">The sequence shown here is derived from an EMBL/GenBank/DDBJ whole genome shotgun (WGS) entry which is preliminary data.</text>
</comment>
<evidence type="ECO:0000256" key="15">
    <source>
        <dbReference type="ARBA" id="ARBA00070199"/>
    </source>
</evidence>
<dbReference type="HAMAP" id="MF_01694">
    <property type="entry name" value="BioB"/>
    <property type="match status" value="1"/>
</dbReference>
<comment type="catalytic activity">
    <reaction evidence="13 16">
        <text>(4R,5S)-dethiobiotin + (sulfur carrier)-SH + 2 reduced [2Fe-2S]-[ferredoxin] + 2 S-adenosyl-L-methionine = (sulfur carrier)-H + biotin + 2 5'-deoxyadenosine + 2 L-methionine + 2 oxidized [2Fe-2S]-[ferredoxin]</text>
        <dbReference type="Rhea" id="RHEA:22060"/>
        <dbReference type="Rhea" id="RHEA-COMP:10000"/>
        <dbReference type="Rhea" id="RHEA-COMP:10001"/>
        <dbReference type="Rhea" id="RHEA-COMP:14737"/>
        <dbReference type="Rhea" id="RHEA-COMP:14739"/>
        <dbReference type="ChEBI" id="CHEBI:17319"/>
        <dbReference type="ChEBI" id="CHEBI:29917"/>
        <dbReference type="ChEBI" id="CHEBI:33737"/>
        <dbReference type="ChEBI" id="CHEBI:33738"/>
        <dbReference type="ChEBI" id="CHEBI:57586"/>
        <dbReference type="ChEBI" id="CHEBI:57844"/>
        <dbReference type="ChEBI" id="CHEBI:59789"/>
        <dbReference type="ChEBI" id="CHEBI:64428"/>
        <dbReference type="ChEBI" id="CHEBI:149473"/>
        <dbReference type="EC" id="2.8.1.6"/>
    </reaction>
</comment>
<evidence type="ECO:0000259" key="18">
    <source>
        <dbReference type="PROSITE" id="PS51918"/>
    </source>
</evidence>
<dbReference type="EC" id="2.8.1.6" evidence="4 16"/>
<reference evidence="19 20" key="1">
    <citation type="submission" date="2020-04" db="EMBL/GenBank/DDBJ databases">
        <authorList>
            <person name="Hitch T.C.A."/>
            <person name="Wylensek D."/>
            <person name="Clavel T."/>
        </authorList>
    </citation>
    <scope>NUCLEOTIDE SEQUENCE [LARGE SCALE GENOMIC DNA]</scope>
    <source>
        <strain evidence="19 20">WB01_D5_05</strain>
    </source>
</reference>
<feature type="binding site" evidence="16 17">
    <location>
        <position position="79"/>
    </location>
    <ligand>
        <name>[4Fe-4S] cluster</name>
        <dbReference type="ChEBI" id="CHEBI:49883"/>
        <note>4Fe-4S-S-AdoMet</note>
    </ligand>
</feature>
<comment type="subunit">
    <text evidence="3 16">Homodimer.</text>
</comment>
<evidence type="ECO:0000256" key="13">
    <source>
        <dbReference type="ARBA" id="ARBA00051157"/>
    </source>
</evidence>
<dbReference type="UniPathway" id="UPA00078">
    <property type="reaction ID" value="UER00162"/>
</dbReference>
<comment type="similarity">
    <text evidence="2 16">Belongs to the radical SAM superfamily. Biotin synthase family.</text>
</comment>
<feature type="binding site" evidence="16 17">
    <location>
        <position position="211"/>
    </location>
    <ligand>
        <name>[2Fe-2S] cluster</name>
        <dbReference type="ChEBI" id="CHEBI:190135"/>
    </ligand>
</feature>
<dbReference type="EMBL" id="JABAGO010000033">
    <property type="protein sequence ID" value="NME99752.1"/>
    <property type="molecule type" value="Genomic_DNA"/>
</dbReference>
<dbReference type="NCBIfam" id="TIGR00433">
    <property type="entry name" value="bioB"/>
    <property type="match status" value="1"/>
</dbReference>
<dbReference type="InterPro" id="IPR002684">
    <property type="entry name" value="Biotin_synth/BioAB"/>
</dbReference>
<evidence type="ECO:0000256" key="11">
    <source>
        <dbReference type="ARBA" id="ARBA00023004"/>
    </source>
</evidence>
<comment type="cofactor">
    <cofactor evidence="16">
        <name>[2Fe-2S] cluster</name>
        <dbReference type="ChEBI" id="CHEBI:190135"/>
    </cofactor>
    <text evidence="16">Binds 1 [2Fe-2S] cluster. The cluster is coordinated with 3 cysteines and 1 arginine.</text>
</comment>
<evidence type="ECO:0000313" key="20">
    <source>
        <dbReference type="Proteomes" id="UP000561326"/>
    </source>
</evidence>
<comment type="cofactor">
    <cofactor evidence="17">
        <name>[2Fe-2S] cluster</name>
        <dbReference type="ChEBI" id="CHEBI:190135"/>
    </cofactor>
    <text evidence="17">Binds 1 [2Fe-2S] cluster. The cluster is coordinated with 3 cysteines and 1 arginine.</text>
</comment>
<comment type="function">
    <text evidence="14 16">Catalyzes the conversion of dethiobiotin (DTB) to biotin by the insertion of a sulfur atom into dethiobiotin via a radical-based mechanism.</text>
</comment>
<keyword evidence="9 16" id="KW-0479">Metal-binding</keyword>
<evidence type="ECO:0000256" key="14">
    <source>
        <dbReference type="ARBA" id="ARBA00057568"/>
    </source>
</evidence>
<dbReference type="PROSITE" id="PS51918">
    <property type="entry name" value="RADICAL_SAM"/>
    <property type="match status" value="1"/>
</dbReference>
<dbReference type="SMART" id="SM00876">
    <property type="entry name" value="BATS"/>
    <property type="match status" value="1"/>
</dbReference>
<evidence type="ECO:0000256" key="9">
    <source>
        <dbReference type="ARBA" id="ARBA00022723"/>
    </source>
</evidence>
<dbReference type="SFLD" id="SFLDS00029">
    <property type="entry name" value="Radical_SAM"/>
    <property type="match status" value="1"/>
</dbReference>
<gene>
    <name evidence="16 19" type="primary">bioB</name>
    <name evidence="19" type="ORF">HF838_16075</name>
</gene>
<evidence type="ECO:0000256" key="17">
    <source>
        <dbReference type="PIRSR" id="PIRSR001619-1"/>
    </source>
</evidence>
<keyword evidence="7 16" id="KW-0949">S-adenosyl-L-methionine</keyword>
<evidence type="ECO:0000256" key="4">
    <source>
        <dbReference type="ARBA" id="ARBA00012236"/>
    </source>
</evidence>
<dbReference type="Pfam" id="PF06968">
    <property type="entry name" value="BATS"/>
    <property type="match status" value="1"/>
</dbReference>
<evidence type="ECO:0000313" key="19">
    <source>
        <dbReference type="EMBL" id="NME99752.1"/>
    </source>
</evidence>
<evidence type="ECO:0000256" key="1">
    <source>
        <dbReference type="ARBA" id="ARBA00004942"/>
    </source>
</evidence>
<keyword evidence="5 16" id="KW-0004">4Fe-4S</keyword>
<dbReference type="GO" id="GO:0005506">
    <property type="term" value="F:iron ion binding"/>
    <property type="evidence" value="ECO:0007669"/>
    <property type="project" value="UniProtKB-UniRule"/>
</dbReference>
<evidence type="ECO:0000256" key="3">
    <source>
        <dbReference type="ARBA" id="ARBA00011738"/>
    </source>
</evidence>
<dbReference type="Proteomes" id="UP000561326">
    <property type="component" value="Unassembled WGS sequence"/>
</dbReference>
<dbReference type="InterPro" id="IPR058240">
    <property type="entry name" value="rSAM_sf"/>
</dbReference>
<dbReference type="SFLD" id="SFLDG01278">
    <property type="entry name" value="biotin_synthase_like"/>
    <property type="match status" value="1"/>
</dbReference>
<feature type="binding site" evidence="16 17">
    <location>
        <position position="281"/>
    </location>
    <ligand>
        <name>[2Fe-2S] cluster</name>
        <dbReference type="ChEBI" id="CHEBI:190135"/>
    </ligand>
</feature>
<keyword evidence="11 16" id="KW-0408">Iron</keyword>
<dbReference type="GO" id="GO:0051539">
    <property type="term" value="F:4 iron, 4 sulfur cluster binding"/>
    <property type="evidence" value="ECO:0007669"/>
    <property type="project" value="UniProtKB-KW"/>
</dbReference>
<dbReference type="Gene3D" id="3.20.20.70">
    <property type="entry name" value="Aldolase class I"/>
    <property type="match status" value="1"/>
</dbReference>
<dbReference type="RefSeq" id="WP_168975755.1">
    <property type="nucleotide sequence ID" value="NZ_JABAGO010000033.1"/>
</dbReference>
<feature type="binding site" evidence="16 17">
    <location>
        <position position="151"/>
    </location>
    <ligand>
        <name>[2Fe-2S] cluster</name>
        <dbReference type="ChEBI" id="CHEBI:190135"/>
    </ligand>
</feature>
<feature type="binding site" evidence="16 17">
    <location>
        <position position="119"/>
    </location>
    <ligand>
        <name>[2Fe-2S] cluster</name>
        <dbReference type="ChEBI" id="CHEBI:190135"/>
    </ligand>
</feature>
<keyword evidence="12 16" id="KW-0411">Iron-sulfur</keyword>
<keyword evidence="8 16" id="KW-0001">2Fe-2S</keyword>
<evidence type="ECO:0000256" key="5">
    <source>
        <dbReference type="ARBA" id="ARBA00022485"/>
    </source>
</evidence>
<feature type="domain" description="Radical SAM core" evidence="18">
    <location>
        <begin position="57"/>
        <end position="286"/>
    </location>
</feature>
<evidence type="ECO:0000256" key="2">
    <source>
        <dbReference type="ARBA" id="ARBA00010765"/>
    </source>
</evidence>
<dbReference type="GO" id="GO:0009102">
    <property type="term" value="P:biotin biosynthetic process"/>
    <property type="evidence" value="ECO:0007669"/>
    <property type="project" value="UniProtKB-UniRule"/>
</dbReference>
<dbReference type="InterPro" id="IPR006638">
    <property type="entry name" value="Elp3/MiaA/NifB-like_rSAM"/>
</dbReference>
<keyword evidence="6 16" id="KW-0808">Transferase</keyword>
<dbReference type="PANTHER" id="PTHR22976">
    <property type="entry name" value="BIOTIN SYNTHASE"/>
    <property type="match status" value="1"/>
</dbReference>
<dbReference type="InterPro" id="IPR013785">
    <property type="entry name" value="Aldolase_TIM"/>
</dbReference>
<proteinExistence type="inferred from homology"/>
<feature type="binding site" evidence="16 17">
    <location>
        <position position="82"/>
    </location>
    <ligand>
        <name>[4Fe-4S] cluster</name>
        <dbReference type="ChEBI" id="CHEBI:49883"/>
        <note>4Fe-4S-S-AdoMet</note>
    </ligand>
</feature>
<evidence type="ECO:0000256" key="6">
    <source>
        <dbReference type="ARBA" id="ARBA00022679"/>
    </source>
</evidence>
<feature type="binding site" evidence="16 17">
    <location>
        <position position="75"/>
    </location>
    <ligand>
        <name>[4Fe-4S] cluster</name>
        <dbReference type="ChEBI" id="CHEBI:49883"/>
        <note>4Fe-4S-S-AdoMet</note>
    </ligand>
</feature>
<dbReference type="GO" id="GO:0051537">
    <property type="term" value="F:2 iron, 2 sulfur cluster binding"/>
    <property type="evidence" value="ECO:0007669"/>
    <property type="project" value="UniProtKB-KW"/>
</dbReference>
<evidence type="ECO:0000256" key="7">
    <source>
        <dbReference type="ARBA" id="ARBA00022691"/>
    </source>
</evidence>